<keyword evidence="2" id="KW-1003">Cell membrane</keyword>
<dbReference type="InterPro" id="IPR039465">
    <property type="entry name" value="IL-17_rcpt-like"/>
</dbReference>
<dbReference type="GO" id="GO:0050832">
    <property type="term" value="P:defense response to fungus"/>
    <property type="evidence" value="ECO:0007669"/>
    <property type="project" value="Ensembl"/>
</dbReference>
<evidence type="ECO:0000259" key="10">
    <source>
        <dbReference type="PROSITE" id="PS51534"/>
    </source>
</evidence>
<dbReference type="GO" id="GO:2000340">
    <property type="term" value="P:positive regulation of chemokine (C-X-C motif) ligand 1 production"/>
    <property type="evidence" value="ECO:0007669"/>
    <property type="project" value="Ensembl"/>
</dbReference>
<evidence type="ECO:0000256" key="6">
    <source>
        <dbReference type="ARBA" id="ARBA00023136"/>
    </source>
</evidence>
<keyword evidence="4" id="KW-0732">Signal</keyword>
<evidence type="ECO:0000256" key="4">
    <source>
        <dbReference type="ARBA" id="ARBA00022729"/>
    </source>
</evidence>
<keyword evidence="6" id="KW-0472">Membrane</keyword>
<feature type="region of interest" description="Disordered" evidence="9">
    <location>
        <begin position="630"/>
        <end position="670"/>
    </location>
</feature>
<evidence type="ECO:0000256" key="8">
    <source>
        <dbReference type="ARBA" id="ARBA00023180"/>
    </source>
</evidence>
<feature type="domain" description="SEFIR" evidence="10">
    <location>
        <begin position="231"/>
        <end position="389"/>
    </location>
</feature>
<dbReference type="GO" id="GO:0050729">
    <property type="term" value="P:positive regulation of inflammatory response"/>
    <property type="evidence" value="ECO:0007669"/>
    <property type="project" value="Ensembl"/>
</dbReference>
<dbReference type="GO" id="GO:0097400">
    <property type="term" value="P:interleukin-17-mediated signaling pathway"/>
    <property type="evidence" value="ECO:0007669"/>
    <property type="project" value="Ensembl"/>
</dbReference>
<dbReference type="PANTHER" id="PTHR15583:SF13">
    <property type="entry name" value="INTERLEUKIN-17 RECEPTOR A"/>
    <property type="match status" value="1"/>
</dbReference>
<dbReference type="GO" id="GO:0030163">
    <property type="term" value="P:protein catabolic process"/>
    <property type="evidence" value="ECO:0007669"/>
    <property type="project" value="Ensembl"/>
</dbReference>
<dbReference type="PROSITE" id="PS51534">
    <property type="entry name" value="SEFIR"/>
    <property type="match status" value="1"/>
</dbReference>
<dbReference type="GO" id="GO:0072538">
    <property type="term" value="P:T-helper 17 type immune response"/>
    <property type="evidence" value="ECO:0007669"/>
    <property type="project" value="Ensembl"/>
</dbReference>
<dbReference type="GO" id="GO:0032754">
    <property type="term" value="P:positive regulation of interleukin-5 production"/>
    <property type="evidence" value="ECO:0007669"/>
    <property type="project" value="Ensembl"/>
</dbReference>
<proteinExistence type="predicted"/>
<evidence type="ECO:0000256" key="2">
    <source>
        <dbReference type="ARBA" id="ARBA00022475"/>
    </source>
</evidence>
<accession>A0A8D0GUL8</accession>
<dbReference type="GO" id="GO:1900017">
    <property type="term" value="P:positive regulation of cytokine production involved in inflammatory response"/>
    <property type="evidence" value="ECO:0007669"/>
    <property type="project" value="Ensembl"/>
</dbReference>
<reference evidence="11" key="1">
    <citation type="submission" date="2025-08" db="UniProtKB">
        <authorList>
            <consortium name="Ensembl"/>
        </authorList>
    </citation>
    <scope>IDENTIFICATION</scope>
</reference>
<dbReference type="InterPro" id="IPR032356">
    <property type="entry name" value="IL17R_A/B_N"/>
</dbReference>
<dbReference type="GO" id="GO:0032736">
    <property type="term" value="P:positive regulation of interleukin-13 production"/>
    <property type="evidence" value="ECO:0007669"/>
    <property type="project" value="Ensembl"/>
</dbReference>
<keyword evidence="7" id="KW-0675">Receptor</keyword>
<evidence type="ECO:0000256" key="5">
    <source>
        <dbReference type="ARBA" id="ARBA00022989"/>
    </source>
</evidence>
<dbReference type="GO" id="GO:0072537">
    <property type="term" value="P:fibroblast activation"/>
    <property type="evidence" value="ECO:0007669"/>
    <property type="project" value="Ensembl"/>
</dbReference>
<dbReference type="GO" id="GO:0009615">
    <property type="term" value="P:response to virus"/>
    <property type="evidence" value="ECO:0007669"/>
    <property type="project" value="Ensembl"/>
</dbReference>
<dbReference type="GO" id="GO:0032755">
    <property type="term" value="P:positive regulation of interleukin-6 production"/>
    <property type="evidence" value="ECO:0007669"/>
    <property type="project" value="Ensembl"/>
</dbReference>
<evidence type="ECO:0000256" key="9">
    <source>
        <dbReference type="SAM" id="MobiDB-lite"/>
    </source>
</evidence>
<dbReference type="GO" id="GO:0038173">
    <property type="term" value="P:interleukin-17A-mediated signaling pathway"/>
    <property type="evidence" value="ECO:0007669"/>
    <property type="project" value="Ensembl"/>
</dbReference>
<dbReference type="GeneTree" id="ENSGT00940000159018"/>
<evidence type="ECO:0000313" key="12">
    <source>
        <dbReference type="Proteomes" id="UP000694392"/>
    </source>
</evidence>
<dbReference type="GO" id="GO:0030368">
    <property type="term" value="F:interleukin-17 receptor activity"/>
    <property type="evidence" value="ECO:0007669"/>
    <property type="project" value="Ensembl"/>
</dbReference>
<evidence type="ECO:0000313" key="11">
    <source>
        <dbReference type="Ensembl" id="ENSSPUP00000011483.1"/>
    </source>
</evidence>
<dbReference type="Pfam" id="PF16556">
    <property type="entry name" value="IL17R_fnIII_D1"/>
    <property type="match status" value="1"/>
</dbReference>
<dbReference type="GO" id="GO:0005886">
    <property type="term" value="C:plasma membrane"/>
    <property type="evidence" value="ECO:0007669"/>
    <property type="project" value="UniProtKB-SubCell"/>
</dbReference>
<sequence>ASPEKSQNCTCMDESWVHSSVLTPSAPSTVDVHLDIFQDKEGKLLPVLQIQWMVATDASIRSFRGVELTVLQVNDNRQIYPFLFLFQWNFTFNRFEVQPGQMYHVTVYHLPKLGIQGDHNRKSKEYKVPGKRPSSSDCDCTFVSILIFSVEKNKCVVPARIASLFLSNQIQPFFESCGTNCPRHSASIPCPLPTPSKDKSLFKLNWIKFILSDQVSDSELLPIRQPPPLKPRKIWIVYSADHPLYVDVVLKFAQFMITVCGTEVALDLLEERQISEVGAMRWLSRQKKEMEELSSKIIILCSRGTRAKWQAMLGNEGMAVSLRQDQRQPAGDLFTPALNLILPDFKKPACFGTYIVCYFEGISDQKDIPDPFNVTSKYQLMDRFEDIYFLIQDLEKFEPGQIHQIPEIAAENYTASLSGKKLKEAVQRFQKWQVEHPNWFERERCCSEDEEDLQSLDQQILEELMLADGGILKRQLLLQEPDSSGCCLVDLHMKEDEDTACRLQPQLNPQGDPACQSTLIVIDEAPRVHVVEPVALVEGENAVSHQLLTSEDWMGEVALLEASAPRRNSILLHEDLDDPTSNDQQAEHHLPDDVRQQLKGLMYSLYQQSITPYEPPLCQEALEQQQLVFDDSSKEQRQSVQSDQGYISRCSPLPSSDDPVEEKEGQEQESLIPAPHFSPDILESLKSLQQQLLFQEIQQNSGWEHTDEMMDTCHSIQGS</sequence>
<dbReference type="FunFam" id="3.40.50.11530:FF:000002">
    <property type="entry name" value="Interleukin 17 receptor A"/>
    <property type="match status" value="1"/>
</dbReference>
<protein>
    <submittedName>
        <fullName evidence="11">Interleukin 17 receptor A</fullName>
    </submittedName>
</protein>
<keyword evidence="8" id="KW-0325">Glycoprotein</keyword>
<dbReference type="GO" id="GO:0005102">
    <property type="term" value="F:signaling receptor binding"/>
    <property type="evidence" value="ECO:0007669"/>
    <property type="project" value="Ensembl"/>
</dbReference>
<gene>
    <name evidence="11" type="primary">IL17RA</name>
</gene>
<dbReference type="Pfam" id="PF08357">
    <property type="entry name" value="SEFIR"/>
    <property type="match status" value="1"/>
</dbReference>
<evidence type="ECO:0000256" key="1">
    <source>
        <dbReference type="ARBA" id="ARBA00004251"/>
    </source>
</evidence>
<comment type="subcellular location">
    <subcellularLocation>
        <location evidence="1">Cell membrane</location>
        <topology evidence="1">Single-pass type I membrane protein</topology>
    </subcellularLocation>
</comment>
<dbReference type="OMA" id="EPGRIHQ"/>
<dbReference type="InterPro" id="IPR038683">
    <property type="entry name" value="IL17RA/B_FnIII-like_1_sf"/>
</dbReference>
<keyword evidence="3" id="KW-0812">Transmembrane</keyword>
<evidence type="ECO:0000256" key="3">
    <source>
        <dbReference type="ARBA" id="ARBA00022692"/>
    </source>
</evidence>
<name>A0A8D0GUL8_SPHPU</name>
<keyword evidence="5" id="KW-1133">Transmembrane helix</keyword>
<dbReference type="Gene3D" id="3.40.50.11530">
    <property type="match status" value="1"/>
</dbReference>
<dbReference type="AlphaFoldDB" id="A0A8D0GUL8"/>
<dbReference type="Ensembl" id="ENSSPUT00000012258.1">
    <property type="protein sequence ID" value="ENSSPUP00000011483.1"/>
    <property type="gene ID" value="ENSSPUG00000008817.1"/>
</dbReference>
<organism evidence="11 12">
    <name type="scientific">Sphenodon punctatus</name>
    <name type="common">Tuatara</name>
    <name type="synonym">Hatteria punctata</name>
    <dbReference type="NCBI Taxonomy" id="8508"/>
    <lineage>
        <taxon>Eukaryota</taxon>
        <taxon>Metazoa</taxon>
        <taxon>Chordata</taxon>
        <taxon>Craniata</taxon>
        <taxon>Vertebrata</taxon>
        <taxon>Euteleostomi</taxon>
        <taxon>Lepidosauria</taxon>
        <taxon>Sphenodontia</taxon>
        <taxon>Sphenodontidae</taxon>
        <taxon>Sphenodon</taxon>
    </lineage>
</organism>
<evidence type="ECO:0000256" key="7">
    <source>
        <dbReference type="ARBA" id="ARBA00023170"/>
    </source>
</evidence>
<dbReference type="Proteomes" id="UP000694392">
    <property type="component" value="Unplaced"/>
</dbReference>
<dbReference type="GO" id="GO:0071621">
    <property type="term" value="P:granulocyte chemotaxis"/>
    <property type="evidence" value="ECO:0007669"/>
    <property type="project" value="Ensembl"/>
</dbReference>
<dbReference type="GO" id="GO:0032747">
    <property type="term" value="P:positive regulation of interleukin-23 production"/>
    <property type="evidence" value="ECO:0007669"/>
    <property type="project" value="Ensembl"/>
</dbReference>
<dbReference type="Gene3D" id="2.60.40.2160">
    <property type="entry name" value="Interleukin-17 receptor A/B, fibronectin-III-like domain 1"/>
    <property type="match status" value="1"/>
</dbReference>
<keyword evidence="12" id="KW-1185">Reference proteome</keyword>
<dbReference type="InterPro" id="IPR013568">
    <property type="entry name" value="SEFIR_dom"/>
</dbReference>
<dbReference type="PANTHER" id="PTHR15583">
    <property type="entry name" value="INTERLEUKIN-17 RECEPTOR"/>
    <property type="match status" value="1"/>
</dbReference>
<reference evidence="11" key="2">
    <citation type="submission" date="2025-09" db="UniProtKB">
        <authorList>
            <consortium name="Ensembl"/>
        </authorList>
    </citation>
    <scope>IDENTIFICATION</scope>
</reference>